<dbReference type="EMBL" id="JMIH01000021">
    <property type="protein sequence ID" value="KEO73587.1"/>
    <property type="molecule type" value="Genomic_DNA"/>
</dbReference>
<name>A0A074LII4_9BACT</name>
<dbReference type="STRING" id="1048983.EL17_11850"/>
<comment type="caution">
    <text evidence="1">The sequence shown here is derived from an EMBL/GenBank/DDBJ whole genome shotgun (WGS) entry which is preliminary data.</text>
</comment>
<accession>A0A074LII4</accession>
<dbReference type="Proteomes" id="UP000027821">
    <property type="component" value="Unassembled WGS sequence"/>
</dbReference>
<proteinExistence type="predicted"/>
<protein>
    <submittedName>
        <fullName evidence="1">Uncharacterized protein</fullName>
    </submittedName>
</protein>
<gene>
    <name evidence="1" type="ORF">EL17_11850</name>
</gene>
<evidence type="ECO:0000313" key="1">
    <source>
        <dbReference type="EMBL" id="KEO73587.1"/>
    </source>
</evidence>
<organism evidence="1 2">
    <name type="scientific">Anditalea andensis</name>
    <dbReference type="NCBI Taxonomy" id="1048983"/>
    <lineage>
        <taxon>Bacteria</taxon>
        <taxon>Pseudomonadati</taxon>
        <taxon>Bacteroidota</taxon>
        <taxon>Cytophagia</taxon>
        <taxon>Cytophagales</taxon>
        <taxon>Cytophagaceae</taxon>
        <taxon>Anditalea</taxon>
    </lineage>
</organism>
<sequence>MELKRIDNLWNFCRVKTNLPCTKTVDKVVRYSFVKAGITLIHEFKPNLLQTSKLTLIEKGYLDKAKKNIYGAIKKQFGVKTPHLNGSSAIFFPEEILALKKNHNLIVEQDKNGKFCITLSPFVPKNIYDIFNTINLISIHLWKTIYFSELTKN</sequence>
<keyword evidence="2" id="KW-1185">Reference proteome</keyword>
<dbReference type="AlphaFoldDB" id="A0A074LII4"/>
<reference evidence="1 2" key="1">
    <citation type="submission" date="2014-04" db="EMBL/GenBank/DDBJ databases">
        <title>Characterization and application of a salt tolerant electro-active bacterium.</title>
        <authorList>
            <person name="Yang L."/>
            <person name="Wei S."/>
            <person name="Tay Q.X.M."/>
        </authorList>
    </citation>
    <scope>NUCLEOTIDE SEQUENCE [LARGE SCALE GENOMIC DNA]</scope>
    <source>
        <strain evidence="1 2">LY1</strain>
    </source>
</reference>
<evidence type="ECO:0000313" key="2">
    <source>
        <dbReference type="Proteomes" id="UP000027821"/>
    </source>
</evidence>
<dbReference type="eggNOG" id="ENOG5033YS8">
    <property type="taxonomic scope" value="Bacteria"/>
</dbReference>